<feature type="compositionally biased region" description="Polar residues" evidence="1">
    <location>
        <begin position="78"/>
        <end position="108"/>
    </location>
</feature>
<comment type="caution">
    <text evidence="2">The sequence shown here is derived from an EMBL/GenBank/DDBJ whole genome shotgun (WGS) entry which is preliminary data.</text>
</comment>
<organism evidence="2 3">
    <name type="scientific">Paramecium sonneborni</name>
    <dbReference type="NCBI Taxonomy" id="65129"/>
    <lineage>
        <taxon>Eukaryota</taxon>
        <taxon>Sar</taxon>
        <taxon>Alveolata</taxon>
        <taxon>Ciliophora</taxon>
        <taxon>Intramacronucleata</taxon>
        <taxon>Oligohymenophorea</taxon>
        <taxon>Peniculida</taxon>
        <taxon>Parameciidae</taxon>
        <taxon>Paramecium</taxon>
    </lineage>
</organism>
<sequence>MGTCQVRSQNMDQKKVDDQIETTSQPNIQQLQLTPLVCNIVGDQDKMDDLFLDFERQPSLKLVQQTTSVQENFQLSSKVQITHDPQSQSLDHSQQTNKSPQKSKNLNNKFKEMIY</sequence>
<evidence type="ECO:0000313" key="3">
    <source>
        <dbReference type="Proteomes" id="UP000692954"/>
    </source>
</evidence>
<dbReference type="EMBL" id="CAJJDN010000119">
    <property type="protein sequence ID" value="CAD8119024.1"/>
    <property type="molecule type" value="Genomic_DNA"/>
</dbReference>
<protein>
    <submittedName>
        <fullName evidence="2">Uncharacterized protein</fullName>
    </submittedName>
</protein>
<feature type="region of interest" description="Disordered" evidence="1">
    <location>
        <begin position="78"/>
        <end position="115"/>
    </location>
</feature>
<dbReference type="OrthoDB" id="289165at2759"/>
<keyword evidence="3" id="KW-1185">Reference proteome</keyword>
<dbReference type="Proteomes" id="UP000692954">
    <property type="component" value="Unassembled WGS sequence"/>
</dbReference>
<gene>
    <name evidence="2" type="ORF">PSON_ATCC_30995.1.T1190123</name>
</gene>
<dbReference type="AlphaFoldDB" id="A0A8S1QW09"/>
<proteinExistence type="predicted"/>
<evidence type="ECO:0000256" key="1">
    <source>
        <dbReference type="SAM" id="MobiDB-lite"/>
    </source>
</evidence>
<evidence type="ECO:0000313" key="2">
    <source>
        <dbReference type="EMBL" id="CAD8119024.1"/>
    </source>
</evidence>
<reference evidence="2" key="1">
    <citation type="submission" date="2021-01" db="EMBL/GenBank/DDBJ databases">
        <authorList>
            <consortium name="Genoscope - CEA"/>
            <person name="William W."/>
        </authorList>
    </citation>
    <scope>NUCLEOTIDE SEQUENCE</scope>
</reference>
<name>A0A8S1QW09_9CILI</name>
<accession>A0A8S1QW09</accession>